<dbReference type="GO" id="GO:0003993">
    <property type="term" value="F:acid phosphatase activity"/>
    <property type="evidence" value="ECO:0007669"/>
    <property type="project" value="UniProtKB-EC"/>
</dbReference>
<accession>A0A7E4VQP8</accession>
<evidence type="ECO:0000313" key="5">
    <source>
        <dbReference type="WBParaSite" id="Pan_g23010.t1"/>
    </source>
</evidence>
<dbReference type="PROSITE" id="PS00616">
    <property type="entry name" value="HIS_ACID_PHOSPHAT_1"/>
    <property type="match status" value="1"/>
</dbReference>
<dbReference type="WBParaSite" id="Pan_g23010.t1">
    <property type="protein sequence ID" value="Pan_g23010.t1"/>
    <property type="gene ID" value="Pan_g23010"/>
</dbReference>
<proteinExistence type="inferred from homology"/>
<dbReference type="InterPro" id="IPR029033">
    <property type="entry name" value="His_PPase_superfam"/>
</dbReference>
<reference evidence="5" key="2">
    <citation type="submission" date="2020-10" db="UniProtKB">
        <authorList>
            <consortium name="WormBaseParasite"/>
        </authorList>
    </citation>
    <scope>IDENTIFICATION</scope>
</reference>
<dbReference type="AlphaFoldDB" id="A0A7E4VQP8"/>
<evidence type="ECO:0000256" key="1">
    <source>
        <dbReference type="ARBA" id="ARBA00000032"/>
    </source>
</evidence>
<name>A0A7E4VQP8_PANRE</name>
<keyword evidence="4" id="KW-1185">Reference proteome</keyword>
<dbReference type="CDD" id="cd07061">
    <property type="entry name" value="HP_HAP_like"/>
    <property type="match status" value="1"/>
</dbReference>
<evidence type="ECO:0000313" key="4">
    <source>
        <dbReference type="Proteomes" id="UP000492821"/>
    </source>
</evidence>
<feature type="signal peptide" evidence="3">
    <location>
        <begin position="1"/>
        <end position="17"/>
    </location>
</feature>
<evidence type="ECO:0000256" key="3">
    <source>
        <dbReference type="SAM" id="SignalP"/>
    </source>
</evidence>
<dbReference type="PANTHER" id="PTHR11567:SF210">
    <property type="entry name" value="ACID PHOSPHATASE 5-RELATED"/>
    <property type="match status" value="1"/>
</dbReference>
<reference evidence="4" key="1">
    <citation type="journal article" date="2013" name="Genetics">
        <title>The draft genome and transcriptome of Panagrellus redivivus are shaped by the harsh demands of a free-living lifestyle.</title>
        <authorList>
            <person name="Srinivasan J."/>
            <person name="Dillman A.R."/>
            <person name="Macchietto M.G."/>
            <person name="Heikkinen L."/>
            <person name="Lakso M."/>
            <person name="Fracchia K.M."/>
            <person name="Antoshechkin I."/>
            <person name="Mortazavi A."/>
            <person name="Wong G."/>
            <person name="Sternberg P.W."/>
        </authorList>
    </citation>
    <scope>NUCLEOTIDE SEQUENCE [LARGE SCALE GENOMIC DNA]</scope>
    <source>
        <strain evidence="4">MT8872</strain>
    </source>
</reference>
<feature type="chain" id="PRO_5028999960" evidence="3">
    <location>
        <begin position="18"/>
        <end position="181"/>
    </location>
</feature>
<comment type="similarity">
    <text evidence="2">Belongs to the histidine acid phosphatase family.</text>
</comment>
<dbReference type="InterPro" id="IPR050645">
    <property type="entry name" value="Histidine_acid_phosphatase"/>
</dbReference>
<sequence length="181" mass="20291">MILSALLVAVIGGSVVADELVHVQVLFRHGDRAPAGTYANDPYQENAWPVPWGELTNDGMFQHFTQGRRLQKRYIQDLKYVHQKYRSNHIKVRSTDVDRTLMSAYAHLAGFYGTSPDTHPSDGSWPSNWSPVPVHTVDHATDRLLNVDSTPLNAIATKTQVARFVYAISASCVMYTRSVYT</sequence>
<evidence type="ECO:0000256" key="2">
    <source>
        <dbReference type="ARBA" id="ARBA00005375"/>
    </source>
</evidence>
<dbReference type="SUPFAM" id="SSF53254">
    <property type="entry name" value="Phosphoglycerate mutase-like"/>
    <property type="match status" value="1"/>
</dbReference>
<keyword evidence="3" id="KW-0732">Signal</keyword>
<dbReference type="Pfam" id="PF00328">
    <property type="entry name" value="His_Phos_2"/>
    <property type="match status" value="1"/>
</dbReference>
<dbReference type="Gene3D" id="3.40.50.1240">
    <property type="entry name" value="Phosphoglycerate mutase-like"/>
    <property type="match status" value="1"/>
</dbReference>
<protein>
    <submittedName>
        <fullName evidence="5">Acid phosphatase</fullName>
    </submittedName>
</protein>
<dbReference type="InterPro" id="IPR033379">
    <property type="entry name" value="Acid_Pase_AS"/>
</dbReference>
<dbReference type="Proteomes" id="UP000492821">
    <property type="component" value="Unassembled WGS sequence"/>
</dbReference>
<dbReference type="InterPro" id="IPR000560">
    <property type="entry name" value="His_Pase_clade-2"/>
</dbReference>
<organism evidence="4 5">
    <name type="scientific">Panagrellus redivivus</name>
    <name type="common">Microworm</name>
    <dbReference type="NCBI Taxonomy" id="6233"/>
    <lineage>
        <taxon>Eukaryota</taxon>
        <taxon>Metazoa</taxon>
        <taxon>Ecdysozoa</taxon>
        <taxon>Nematoda</taxon>
        <taxon>Chromadorea</taxon>
        <taxon>Rhabditida</taxon>
        <taxon>Tylenchina</taxon>
        <taxon>Panagrolaimomorpha</taxon>
        <taxon>Panagrolaimoidea</taxon>
        <taxon>Panagrolaimidae</taxon>
        <taxon>Panagrellus</taxon>
    </lineage>
</organism>
<comment type="catalytic activity">
    <reaction evidence="1">
        <text>a phosphate monoester + H2O = an alcohol + phosphate</text>
        <dbReference type="Rhea" id="RHEA:15017"/>
        <dbReference type="ChEBI" id="CHEBI:15377"/>
        <dbReference type="ChEBI" id="CHEBI:30879"/>
        <dbReference type="ChEBI" id="CHEBI:43474"/>
        <dbReference type="ChEBI" id="CHEBI:67140"/>
        <dbReference type="EC" id="3.1.3.2"/>
    </reaction>
</comment>
<dbReference type="PANTHER" id="PTHR11567">
    <property type="entry name" value="ACID PHOSPHATASE-RELATED"/>
    <property type="match status" value="1"/>
</dbReference>